<dbReference type="SUPFAM" id="SSF47819">
    <property type="entry name" value="HRDC-like"/>
    <property type="match status" value="2"/>
</dbReference>
<protein>
    <submittedName>
        <fullName evidence="7">Ribonuclease D</fullName>
        <ecNumber evidence="7">3.1.13.5</ecNumber>
    </submittedName>
</protein>
<keyword evidence="2" id="KW-0819">tRNA processing</keyword>
<accession>A0A5S9QT06</accession>
<dbReference type="Proteomes" id="UP000441399">
    <property type="component" value="Unassembled WGS sequence"/>
</dbReference>
<keyword evidence="5" id="KW-0269">Exonuclease</keyword>
<dbReference type="Pfam" id="PF01612">
    <property type="entry name" value="DNA_pol_A_exo1"/>
    <property type="match status" value="1"/>
</dbReference>
<dbReference type="EC" id="3.1.13.5" evidence="7"/>
<keyword evidence="3" id="KW-0540">Nuclease</keyword>
<keyword evidence="1" id="KW-0963">Cytoplasm</keyword>
<dbReference type="GO" id="GO:0008408">
    <property type="term" value="F:3'-5' exonuclease activity"/>
    <property type="evidence" value="ECO:0007669"/>
    <property type="project" value="InterPro"/>
</dbReference>
<dbReference type="Gene3D" id="3.30.420.10">
    <property type="entry name" value="Ribonuclease H-like superfamily/Ribonuclease H"/>
    <property type="match status" value="1"/>
</dbReference>
<dbReference type="PANTHER" id="PTHR47649">
    <property type="entry name" value="RIBONUCLEASE D"/>
    <property type="match status" value="1"/>
</dbReference>
<dbReference type="EMBL" id="CACSIO010000045">
    <property type="protein sequence ID" value="CAA0121892.1"/>
    <property type="molecule type" value="Genomic_DNA"/>
</dbReference>
<feature type="domain" description="HRDC" evidence="6">
    <location>
        <begin position="205"/>
        <end position="285"/>
    </location>
</feature>
<organism evidence="7 8">
    <name type="scientific">BD1-7 clade bacterium</name>
    <dbReference type="NCBI Taxonomy" id="2029982"/>
    <lineage>
        <taxon>Bacteria</taxon>
        <taxon>Pseudomonadati</taxon>
        <taxon>Pseudomonadota</taxon>
        <taxon>Gammaproteobacteria</taxon>
        <taxon>Cellvibrionales</taxon>
        <taxon>Spongiibacteraceae</taxon>
        <taxon>BD1-7 clade</taxon>
    </lineage>
</organism>
<dbReference type="SMART" id="SM00474">
    <property type="entry name" value="35EXOc"/>
    <property type="match status" value="1"/>
</dbReference>
<dbReference type="InterPro" id="IPR044876">
    <property type="entry name" value="HRDC_dom_sf"/>
</dbReference>
<sequence length="359" mass="40756">MIDTNSDLLALCQSLEKSPALALDTEFIRVRTFFPKPGLIQIADQSQVYLVDPLGIDEWAPFKQLLVNPDVVKVLHACDEDIELFYHLMGVFPVNVFDTQVAAACCGMDFSMGYQRLVKSVLDLDLPKTHSRSDWMQRPLSPEQLTYAADDVDHLLEIYTFLKSKIDDGGLQNIVAGEYQQVVDNLQDREFGNAINRLKMAWKLNGYQLARVRALSVWRERSMRAKDLPRNRIASNDALMQLAKHGNWSKSQLFDIEGLPEQTARSCADDLIALLSVEYLQEERLPKPVKADRILNLIKSTLVDYAQRMGIAEQLLMKKPYTEATYWAVKSKSSLPEQVSGWRRGVYLEALDAVISELS</sequence>
<evidence type="ECO:0000256" key="3">
    <source>
        <dbReference type="ARBA" id="ARBA00022722"/>
    </source>
</evidence>
<dbReference type="InterPro" id="IPR002121">
    <property type="entry name" value="HRDC_dom"/>
</dbReference>
<dbReference type="GO" id="GO:0008033">
    <property type="term" value="P:tRNA processing"/>
    <property type="evidence" value="ECO:0007669"/>
    <property type="project" value="UniProtKB-KW"/>
</dbReference>
<dbReference type="PROSITE" id="PS50967">
    <property type="entry name" value="HRDC"/>
    <property type="match status" value="1"/>
</dbReference>
<keyword evidence="4 7" id="KW-0378">Hydrolase</keyword>
<evidence type="ECO:0000256" key="2">
    <source>
        <dbReference type="ARBA" id="ARBA00022694"/>
    </source>
</evidence>
<evidence type="ECO:0000256" key="4">
    <source>
        <dbReference type="ARBA" id="ARBA00022801"/>
    </source>
</evidence>
<evidence type="ECO:0000256" key="1">
    <source>
        <dbReference type="ARBA" id="ARBA00022490"/>
    </source>
</evidence>
<dbReference type="GO" id="GO:0033890">
    <property type="term" value="F:ribonuclease D activity"/>
    <property type="evidence" value="ECO:0007669"/>
    <property type="project" value="UniProtKB-EC"/>
</dbReference>
<gene>
    <name evidence="7" type="primary">rnd_1</name>
    <name evidence="7" type="ORF">OPDIPICF_02518</name>
</gene>
<dbReference type="GO" id="GO:0000166">
    <property type="term" value="F:nucleotide binding"/>
    <property type="evidence" value="ECO:0007669"/>
    <property type="project" value="InterPro"/>
</dbReference>
<reference evidence="7 8" key="1">
    <citation type="submission" date="2019-11" db="EMBL/GenBank/DDBJ databases">
        <authorList>
            <person name="Holert J."/>
        </authorList>
    </citation>
    <scope>NUCLEOTIDE SEQUENCE [LARGE SCALE GENOMIC DNA]</scope>
    <source>
        <strain evidence="7">SB11_3</strain>
    </source>
</reference>
<dbReference type="NCBIfam" id="TIGR01388">
    <property type="entry name" value="rnd"/>
    <property type="match status" value="1"/>
</dbReference>
<dbReference type="SUPFAM" id="SSF53098">
    <property type="entry name" value="Ribonuclease H-like"/>
    <property type="match status" value="1"/>
</dbReference>
<evidence type="ECO:0000313" key="7">
    <source>
        <dbReference type="EMBL" id="CAA0121892.1"/>
    </source>
</evidence>
<evidence type="ECO:0000259" key="6">
    <source>
        <dbReference type="PROSITE" id="PS50967"/>
    </source>
</evidence>
<dbReference type="Pfam" id="PF00570">
    <property type="entry name" value="HRDC"/>
    <property type="match status" value="1"/>
</dbReference>
<name>A0A5S9QT06_9GAMM</name>
<evidence type="ECO:0000256" key="5">
    <source>
        <dbReference type="ARBA" id="ARBA00022839"/>
    </source>
</evidence>
<dbReference type="InterPro" id="IPR002562">
    <property type="entry name" value="3'-5'_exonuclease_dom"/>
</dbReference>
<dbReference type="Gene3D" id="1.10.150.80">
    <property type="entry name" value="HRDC domain"/>
    <property type="match status" value="1"/>
</dbReference>
<evidence type="ECO:0000313" key="8">
    <source>
        <dbReference type="Proteomes" id="UP000441399"/>
    </source>
</evidence>
<dbReference type="InterPro" id="IPR012337">
    <property type="entry name" value="RNaseH-like_sf"/>
</dbReference>
<proteinExistence type="predicted"/>
<dbReference type="InterPro" id="IPR051086">
    <property type="entry name" value="RNase_D-like"/>
</dbReference>
<dbReference type="PANTHER" id="PTHR47649:SF1">
    <property type="entry name" value="RIBONUCLEASE D"/>
    <property type="match status" value="1"/>
</dbReference>
<dbReference type="AlphaFoldDB" id="A0A5S9QT06"/>
<dbReference type="InterPro" id="IPR010997">
    <property type="entry name" value="HRDC-like_sf"/>
</dbReference>
<dbReference type="InterPro" id="IPR006292">
    <property type="entry name" value="RNase_D"/>
</dbReference>
<dbReference type="GO" id="GO:0003676">
    <property type="term" value="F:nucleic acid binding"/>
    <property type="evidence" value="ECO:0007669"/>
    <property type="project" value="InterPro"/>
</dbReference>
<dbReference type="InterPro" id="IPR036397">
    <property type="entry name" value="RNaseH_sf"/>
</dbReference>
<keyword evidence="8" id="KW-1185">Reference proteome</keyword>
<dbReference type="CDD" id="cd06142">
    <property type="entry name" value="RNaseD_exo"/>
    <property type="match status" value="1"/>
</dbReference>